<dbReference type="InterPro" id="IPR005302">
    <property type="entry name" value="MoCF_Sase_C"/>
</dbReference>
<evidence type="ECO:0000313" key="2">
    <source>
        <dbReference type="EMBL" id="GAA0238089.1"/>
    </source>
</evidence>
<evidence type="ECO:0000259" key="1">
    <source>
        <dbReference type="PROSITE" id="PS51340"/>
    </source>
</evidence>
<dbReference type="PANTHER" id="PTHR14237">
    <property type="entry name" value="MOLYBDOPTERIN COFACTOR SULFURASE MOSC"/>
    <property type="match status" value="1"/>
</dbReference>
<dbReference type="SUPFAM" id="SSF141673">
    <property type="entry name" value="MOSC N-terminal domain-like"/>
    <property type="match status" value="1"/>
</dbReference>
<dbReference type="SUPFAM" id="SSF50800">
    <property type="entry name" value="PK beta-barrel domain-like"/>
    <property type="match status" value="1"/>
</dbReference>
<dbReference type="Pfam" id="PF03473">
    <property type="entry name" value="MOSC"/>
    <property type="match status" value="1"/>
</dbReference>
<dbReference type="RefSeq" id="WP_344648864.1">
    <property type="nucleotide sequence ID" value="NZ_BAAAGX010000009.1"/>
</dbReference>
<comment type="caution">
    <text evidence="2">The sequence shown here is derived from an EMBL/GenBank/DDBJ whole genome shotgun (WGS) entry which is preliminary data.</text>
</comment>
<feature type="domain" description="MOSC" evidence="1">
    <location>
        <begin position="123"/>
        <end position="263"/>
    </location>
</feature>
<reference evidence="2 3" key="1">
    <citation type="journal article" date="2019" name="Int. J. Syst. Evol. Microbiol.">
        <title>The Global Catalogue of Microorganisms (GCM) 10K type strain sequencing project: providing services to taxonomists for standard genome sequencing and annotation.</title>
        <authorList>
            <consortium name="The Broad Institute Genomics Platform"/>
            <consortium name="The Broad Institute Genome Sequencing Center for Infectious Disease"/>
            <person name="Wu L."/>
            <person name="Ma J."/>
        </authorList>
    </citation>
    <scope>NUCLEOTIDE SEQUENCE [LARGE SCALE GENOMIC DNA]</scope>
    <source>
        <strain evidence="2 3">JCM 10425</strain>
    </source>
</reference>
<sequence>MATIVELASYPVKSCAAAAAGSLVVGPAGPAHDRAFLITDADGDFRTQRVLPRMAVIEPAVAADGTTLTLRAPDVEPCVVPIDLSGPRTPVSLFGDPFTGIDQGDEVADWLGTVLEGTYRLMRVPPEHERVTKGETDGTASYADSSPLMLLSLASLRGLRERLGHDLPMTRFRPNVVVDGWDEPHIEDRLRRFRVGDAELAFAKLCLRCAVVTVDQRTGRKSGPEPLRTLATYRRAPGGLAFGVKISVVRGGKISVGDALEVDVWA</sequence>
<dbReference type="EMBL" id="BAAAGX010000009">
    <property type="protein sequence ID" value="GAA0238089.1"/>
    <property type="molecule type" value="Genomic_DNA"/>
</dbReference>
<name>A0ABN0U427_9ACTN</name>
<evidence type="ECO:0000313" key="3">
    <source>
        <dbReference type="Proteomes" id="UP001500967"/>
    </source>
</evidence>
<gene>
    <name evidence="2" type="ORF">GCM10009539_24200</name>
</gene>
<dbReference type="Pfam" id="PF03476">
    <property type="entry name" value="MOSC_N"/>
    <property type="match status" value="1"/>
</dbReference>
<dbReference type="Proteomes" id="UP001500967">
    <property type="component" value="Unassembled WGS sequence"/>
</dbReference>
<dbReference type="InterPro" id="IPR011037">
    <property type="entry name" value="Pyrv_Knase-like_insert_dom_sf"/>
</dbReference>
<accession>A0ABN0U427</accession>
<protein>
    <submittedName>
        <fullName evidence="2">MOSC N-terminal beta barrel domain-containing protein</fullName>
    </submittedName>
</protein>
<dbReference type="Gene3D" id="2.40.33.20">
    <property type="entry name" value="PK beta-barrel domain-like"/>
    <property type="match status" value="1"/>
</dbReference>
<organism evidence="2 3">
    <name type="scientific">Cryptosporangium japonicum</name>
    <dbReference type="NCBI Taxonomy" id="80872"/>
    <lineage>
        <taxon>Bacteria</taxon>
        <taxon>Bacillati</taxon>
        <taxon>Actinomycetota</taxon>
        <taxon>Actinomycetes</taxon>
        <taxon>Cryptosporangiales</taxon>
        <taxon>Cryptosporangiaceae</taxon>
        <taxon>Cryptosporangium</taxon>
    </lineage>
</organism>
<dbReference type="PROSITE" id="PS51340">
    <property type="entry name" value="MOSC"/>
    <property type="match status" value="1"/>
</dbReference>
<proteinExistence type="predicted"/>
<dbReference type="InterPro" id="IPR005303">
    <property type="entry name" value="MOCOS_middle"/>
</dbReference>
<keyword evidence="3" id="KW-1185">Reference proteome</keyword>
<dbReference type="PANTHER" id="PTHR14237:SF19">
    <property type="entry name" value="MITOCHONDRIAL AMIDOXIME REDUCING COMPONENT 1"/>
    <property type="match status" value="1"/>
</dbReference>